<keyword evidence="3 7" id="KW-1133">Transmembrane helix</keyword>
<evidence type="ECO:0000256" key="7">
    <source>
        <dbReference type="SAM" id="Phobius"/>
    </source>
</evidence>
<dbReference type="PANTHER" id="PTHR33048">
    <property type="entry name" value="PTH11-LIKE INTEGRAL MEMBRANE PROTEIN (AFU_ORTHOLOGUE AFUA_5G11245)"/>
    <property type="match status" value="1"/>
</dbReference>
<dbReference type="OrthoDB" id="5022096at2759"/>
<proteinExistence type="inferred from homology"/>
<sequence>MYLARQTQPPDPAPVDLTSHGKTILGITGFFTVFATTVVILRMYVRAVILKKLGADDYVMIFASLCSVSAFVFFVSEVNLGVGEHIENPHLIANYTEVLHWTYHHGWIIVVGISSVKISIGFFLLRLVQKKWFKRCIVAWIVFLVVFTLACLGTLIFQCIPIEAAWDFSLRFDPDSKCYNLTVFRSIGLFNGAINIFTDFLFASLPIPVILSLKINMRTKLSLICILGLGYFACVSSIIKEVVLSNFFKNNDSFFNNAFNIWNDRLSPRLTTPFRLPPRNSNDYQKQRDPLTTLDATTQTKRIANSQTKEEQSSTPHVPITRATFKQEKRE</sequence>
<reference evidence="9 10" key="1">
    <citation type="submission" date="2020-03" db="EMBL/GenBank/DDBJ databases">
        <title>Draft Genome Sequence of Cudoniella acicularis.</title>
        <authorList>
            <person name="Buettner E."/>
            <person name="Kellner H."/>
        </authorList>
    </citation>
    <scope>NUCLEOTIDE SEQUENCE [LARGE SCALE GENOMIC DNA]</scope>
    <source>
        <strain evidence="9 10">DSM 108380</strain>
    </source>
</reference>
<protein>
    <recommendedName>
        <fullName evidence="8">Rhodopsin domain-containing protein</fullName>
    </recommendedName>
</protein>
<accession>A0A8H4QYZ6</accession>
<feature type="transmembrane region" description="Helical" evidence="7">
    <location>
        <begin position="221"/>
        <end position="239"/>
    </location>
</feature>
<comment type="similarity">
    <text evidence="5">Belongs to the SAT4 family.</text>
</comment>
<dbReference type="GO" id="GO:0016020">
    <property type="term" value="C:membrane"/>
    <property type="evidence" value="ECO:0007669"/>
    <property type="project" value="UniProtKB-SubCell"/>
</dbReference>
<feature type="transmembrane region" description="Helical" evidence="7">
    <location>
        <begin position="105"/>
        <end position="125"/>
    </location>
</feature>
<dbReference type="InterPro" id="IPR052337">
    <property type="entry name" value="SAT4-like"/>
</dbReference>
<evidence type="ECO:0000256" key="2">
    <source>
        <dbReference type="ARBA" id="ARBA00022692"/>
    </source>
</evidence>
<evidence type="ECO:0000313" key="9">
    <source>
        <dbReference type="EMBL" id="KAF4620180.1"/>
    </source>
</evidence>
<dbReference type="Proteomes" id="UP000566819">
    <property type="component" value="Unassembled WGS sequence"/>
</dbReference>
<dbReference type="PANTHER" id="PTHR33048:SF167">
    <property type="entry name" value="INTEGRAL MEMBRANE PROTEIN"/>
    <property type="match status" value="1"/>
</dbReference>
<evidence type="ECO:0000256" key="1">
    <source>
        <dbReference type="ARBA" id="ARBA00004141"/>
    </source>
</evidence>
<evidence type="ECO:0000256" key="4">
    <source>
        <dbReference type="ARBA" id="ARBA00023136"/>
    </source>
</evidence>
<keyword evidence="4 7" id="KW-0472">Membrane</keyword>
<evidence type="ECO:0000256" key="6">
    <source>
        <dbReference type="SAM" id="MobiDB-lite"/>
    </source>
</evidence>
<evidence type="ECO:0000313" key="10">
    <source>
        <dbReference type="Proteomes" id="UP000566819"/>
    </source>
</evidence>
<name>A0A8H4QYZ6_9HELO</name>
<keyword evidence="10" id="KW-1185">Reference proteome</keyword>
<feature type="transmembrane region" description="Helical" evidence="7">
    <location>
        <begin position="137"/>
        <end position="166"/>
    </location>
</feature>
<dbReference type="EMBL" id="JAAMPI010001991">
    <property type="protein sequence ID" value="KAF4620180.1"/>
    <property type="molecule type" value="Genomic_DNA"/>
</dbReference>
<evidence type="ECO:0000256" key="5">
    <source>
        <dbReference type="ARBA" id="ARBA00038359"/>
    </source>
</evidence>
<comment type="caution">
    <text evidence="9">The sequence shown here is derived from an EMBL/GenBank/DDBJ whole genome shotgun (WGS) entry which is preliminary data.</text>
</comment>
<feature type="transmembrane region" description="Helical" evidence="7">
    <location>
        <begin position="57"/>
        <end position="75"/>
    </location>
</feature>
<feature type="transmembrane region" description="Helical" evidence="7">
    <location>
        <begin position="186"/>
        <end position="209"/>
    </location>
</feature>
<comment type="subcellular location">
    <subcellularLocation>
        <location evidence="1">Membrane</location>
        <topology evidence="1">Multi-pass membrane protein</topology>
    </subcellularLocation>
</comment>
<keyword evidence="2 7" id="KW-0812">Transmembrane</keyword>
<dbReference type="AlphaFoldDB" id="A0A8H4QYZ6"/>
<feature type="compositionally biased region" description="Polar residues" evidence="6">
    <location>
        <begin position="294"/>
        <end position="307"/>
    </location>
</feature>
<evidence type="ECO:0000259" key="8">
    <source>
        <dbReference type="Pfam" id="PF20684"/>
    </source>
</evidence>
<dbReference type="InterPro" id="IPR049326">
    <property type="entry name" value="Rhodopsin_dom_fungi"/>
</dbReference>
<feature type="domain" description="Rhodopsin" evidence="8">
    <location>
        <begin position="41"/>
        <end position="262"/>
    </location>
</feature>
<gene>
    <name evidence="9" type="ORF">G7Y89_g14640</name>
</gene>
<dbReference type="Pfam" id="PF20684">
    <property type="entry name" value="Fung_rhodopsin"/>
    <property type="match status" value="1"/>
</dbReference>
<feature type="region of interest" description="Disordered" evidence="6">
    <location>
        <begin position="274"/>
        <end position="331"/>
    </location>
</feature>
<evidence type="ECO:0000256" key="3">
    <source>
        <dbReference type="ARBA" id="ARBA00022989"/>
    </source>
</evidence>
<organism evidence="9 10">
    <name type="scientific">Cudoniella acicularis</name>
    <dbReference type="NCBI Taxonomy" id="354080"/>
    <lineage>
        <taxon>Eukaryota</taxon>
        <taxon>Fungi</taxon>
        <taxon>Dikarya</taxon>
        <taxon>Ascomycota</taxon>
        <taxon>Pezizomycotina</taxon>
        <taxon>Leotiomycetes</taxon>
        <taxon>Helotiales</taxon>
        <taxon>Tricladiaceae</taxon>
        <taxon>Cudoniella</taxon>
    </lineage>
</organism>
<feature type="transmembrane region" description="Helical" evidence="7">
    <location>
        <begin position="24"/>
        <end position="45"/>
    </location>
</feature>